<protein>
    <submittedName>
        <fullName evidence="2">Uncharacterized protein</fullName>
    </submittedName>
</protein>
<dbReference type="EMBL" id="JBHFNT010000027">
    <property type="protein sequence ID" value="MFB2833301.1"/>
    <property type="molecule type" value="Genomic_DNA"/>
</dbReference>
<dbReference type="Gene3D" id="3.40.50.12660">
    <property type="match status" value="1"/>
</dbReference>
<evidence type="ECO:0000256" key="1">
    <source>
        <dbReference type="SAM" id="MobiDB-lite"/>
    </source>
</evidence>
<sequence length="91" mass="10175">MPNRLPDGSRYTNLGGCVRDINHVEVFLKEMRKVPETQILKLTASINPDNSEQPLEPSEKLPTRKNIVDSFSPHSAPSTVTQRNYGGKKAK</sequence>
<dbReference type="RefSeq" id="WP_413275764.1">
    <property type="nucleotide sequence ID" value="NZ_JBHFNT010000027.1"/>
</dbReference>
<organism evidence="2 3">
    <name type="scientific">Floridaenema evergladense BLCC-F167</name>
    <dbReference type="NCBI Taxonomy" id="3153639"/>
    <lineage>
        <taxon>Bacteria</taxon>
        <taxon>Bacillati</taxon>
        <taxon>Cyanobacteriota</taxon>
        <taxon>Cyanophyceae</taxon>
        <taxon>Oscillatoriophycideae</taxon>
        <taxon>Aerosakkonematales</taxon>
        <taxon>Aerosakkonemataceae</taxon>
        <taxon>Floridanema</taxon>
        <taxon>Floridanema evergladense</taxon>
    </lineage>
</organism>
<name>A0ABV4WE07_9CYAN</name>
<keyword evidence="3" id="KW-1185">Reference proteome</keyword>
<evidence type="ECO:0000313" key="2">
    <source>
        <dbReference type="EMBL" id="MFB2833301.1"/>
    </source>
</evidence>
<dbReference type="Proteomes" id="UP001576780">
    <property type="component" value="Unassembled WGS sequence"/>
</dbReference>
<gene>
    <name evidence="2" type="ORF">ACE1CA_02070</name>
</gene>
<evidence type="ECO:0000313" key="3">
    <source>
        <dbReference type="Proteomes" id="UP001576780"/>
    </source>
</evidence>
<feature type="compositionally biased region" description="Polar residues" evidence="1">
    <location>
        <begin position="44"/>
        <end position="53"/>
    </location>
</feature>
<comment type="caution">
    <text evidence="2">The sequence shown here is derived from an EMBL/GenBank/DDBJ whole genome shotgun (WGS) entry which is preliminary data.</text>
</comment>
<feature type="compositionally biased region" description="Polar residues" evidence="1">
    <location>
        <begin position="72"/>
        <end position="84"/>
    </location>
</feature>
<accession>A0ABV4WE07</accession>
<feature type="region of interest" description="Disordered" evidence="1">
    <location>
        <begin position="44"/>
        <end position="91"/>
    </location>
</feature>
<proteinExistence type="predicted"/>
<reference evidence="2 3" key="1">
    <citation type="submission" date="2024-09" db="EMBL/GenBank/DDBJ databases">
        <title>Floridaenema gen nov. (Aerosakkonemataceae, Aerosakkonematales ord. nov., Cyanobacteria) from benthic tropical and subtropical fresh waters, with the description of four new species.</title>
        <authorList>
            <person name="Moretto J.A."/>
            <person name="Berthold D.E."/>
            <person name="Lefler F.W."/>
            <person name="Huang I.-S."/>
            <person name="Laughinghouse H. IV."/>
        </authorList>
    </citation>
    <scope>NUCLEOTIDE SEQUENCE [LARGE SCALE GENOMIC DNA]</scope>
    <source>
        <strain evidence="2 3">BLCC-F167</strain>
    </source>
</reference>